<organism evidence="1 2">
    <name type="scientific">Trifolium medium</name>
    <dbReference type="NCBI Taxonomy" id="97028"/>
    <lineage>
        <taxon>Eukaryota</taxon>
        <taxon>Viridiplantae</taxon>
        <taxon>Streptophyta</taxon>
        <taxon>Embryophyta</taxon>
        <taxon>Tracheophyta</taxon>
        <taxon>Spermatophyta</taxon>
        <taxon>Magnoliopsida</taxon>
        <taxon>eudicotyledons</taxon>
        <taxon>Gunneridae</taxon>
        <taxon>Pentapetalae</taxon>
        <taxon>rosids</taxon>
        <taxon>fabids</taxon>
        <taxon>Fabales</taxon>
        <taxon>Fabaceae</taxon>
        <taxon>Papilionoideae</taxon>
        <taxon>50 kb inversion clade</taxon>
        <taxon>NPAAA clade</taxon>
        <taxon>Hologalegina</taxon>
        <taxon>IRL clade</taxon>
        <taxon>Trifolieae</taxon>
        <taxon>Trifolium</taxon>
    </lineage>
</organism>
<dbReference type="Proteomes" id="UP000265520">
    <property type="component" value="Unassembled WGS sequence"/>
</dbReference>
<name>A0A392Q0X6_9FABA</name>
<evidence type="ECO:0000313" key="1">
    <source>
        <dbReference type="EMBL" id="MCI17236.1"/>
    </source>
</evidence>
<accession>A0A392Q0X6</accession>
<protein>
    <submittedName>
        <fullName evidence="1">Uncharacterized protein</fullName>
    </submittedName>
</protein>
<comment type="caution">
    <text evidence="1">The sequence shown here is derived from an EMBL/GenBank/DDBJ whole genome shotgun (WGS) entry which is preliminary data.</text>
</comment>
<evidence type="ECO:0000313" key="2">
    <source>
        <dbReference type="Proteomes" id="UP000265520"/>
    </source>
</evidence>
<feature type="non-terminal residue" evidence="1">
    <location>
        <position position="1"/>
    </location>
</feature>
<sequence length="35" mass="3362">AVAAAAVFSGGDLDSATSATKPLPHCFCSCCSVSS</sequence>
<keyword evidence="2" id="KW-1185">Reference proteome</keyword>
<reference evidence="1 2" key="1">
    <citation type="journal article" date="2018" name="Front. Plant Sci.">
        <title>Red Clover (Trifolium pratense) and Zigzag Clover (T. medium) - A Picture of Genomic Similarities and Differences.</title>
        <authorList>
            <person name="Dluhosova J."/>
            <person name="Istvanek J."/>
            <person name="Nedelnik J."/>
            <person name="Repkova J."/>
        </authorList>
    </citation>
    <scope>NUCLEOTIDE SEQUENCE [LARGE SCALE GENOMIC DNA]</scope>
    <source>
        <strain evidence="2">cv. 10/8</strain>
        <tissue evidence="1">Leaf</tissue>
    </source>
</reference>
<dbReference type="AlphaFoldDB" id="A0A392Q0X6"/>
<dbReference type="EMBL" id="LXQA010104528">
    <property type="protein sequence ID" value="MCI17236.1"/>
    <property type="molecule type" value="Genomic_DNA"/>
</dbReference>
<proteinExistence type="predicted"/>